<organism evidence="3 4">
    <name type="scientific">Epilithonimonas arachidiradicis</name>
    <dbReference type="NCBI Taxonomy" id="1617282"/>
    <lineage>
        <taxon>Bacteria</taxon>
        <taxon>Pseudomonadati</taxon>
        <taxon>Bacteroidota</taxon>
        <taxon>Flavobacteriia</taxon>
        <taxon>Flavobacteriales</taxon>
        <taxon>Weeksellaceae</taxon>
        <taxon>Chryseobacterium group</taxon>
        <taxon>Epilithonimonas</taxon>
    </lineage>
</organism>
<accession>A0A420DER1</accession>
<evidence type="ECO:0000313" key="4">
    <source>
        <dbReference type="Proteomes" id="UP000285906"/>
    </source>
</evidence>
<dbReference type="Proteomes" id="UP000285906">
    <property type="component" value="Unassembled WGS sequence"/>
</dbReference>
<keyword evidence="1" id="KW-0732">Signal</keyword>
<dbReference type="OrthoDB" id="1341110at2"/>
<feature type="chain" id="PRO_5019158260" evidence="1">
    <location>
        <begin position="25"/>
        <end position="222"/>
    </location>
</feature>
<protein>
    <submittedName>
        <fullName evidence="3">Uncharacterized protein</fullName>
    </submittedName>
</protein>
<evidence type="ECO:0000313" key="5">
    <source>
        <dbReference type="Proteomes" id="UP000658202"/>
    </source>
</evidence>
<dbReference type="AlphaFoldDB" id="A0A420DER1"/>
<name>A0A420DER1_9FLAO</name>
<proteinExistence type="predicted"/>
<reference evidence="5" key="3">
    <citation type="journal article" date="2019" name="Int. J. Syst. Evol. Microbiol.">
        <title>The Global Catalogue of Microorganisms (GCM) 10K type strain sequencing project: providing services to taxonomists for standard genome sequencing and annotation.</title>
        <authorList>
            <consortium name="The Broad Institute Genomics Platform"/>
            <consortium name="The Broad Institute Genome Sequencing Center for Infectious Disease"/>
            <person name="Wu L."/>
            <person name="Ma J."/>
        </authorList>
    </citation>
    <scope>NUCLEOTIDE SEQUENCE [LARGE SCALE GENOMIC DNA]</scope>
    <source>
        <strain evidence="5">CCM 8490</strain>
    </source>
</reference>
<evidence type="ECO:0000256" key="1">
    <source>
        <dbReference type="SAM" id="SignalP"/>
    </source>
</evidence>
<sequence length="222" mass="25283">MKKLILFFSFLLLITSCIPKVALSADYWQKPTKVGILINSNPPTKFKEGSQGLLDMAVTSGDKYKEALDLIGQNIHPKDELTIIYSDIFKSKGKEVIIIDEKFDSKTAKKFSGTKAEGKKYSSYDFSDLKTKYGVDELLFVNVNYGFMISYYGMIETGKMAHAALDTKIIDLNDQHFILANYNFKNELLKKWKDNNYENSIKGVRTALDKVELEEKAIFNPK</sequence>
<comment type="caution">
    <text evidence="3">The sequence shown here is derived from an EMBL/GenBank/DDBJ whole genome shotgun (WGS) entry which is preliminary data.</text>
</comment>
<dbReference type="EMBL" id="RAQH01000001">
    <property type="protein sequence ID" value="RKE90206.1"/>
    <property type="molecule type" value="Genomic_DNA"/>
</dbReference>
<dbReference type="RefSeq" id="WP_120212466.1">
    <property type="nucleotide sequence ID" value="NZ_BMCW01000001.1"/>
</dbReference>
<keyword evidence="5" id="KW-1185">Reference proteome</keyword>
<reference evidence="2" key="1">
    <citation type="journal article" date="2014" name="Int. J. Syst. Evol. Microbiol.">
        <title>Complete genome of a new Firmicutes species belonging to the dominant human colonic microbiota ('Ruminococcus bicirculans') reveals two chromosomes and a selective capacity to utilize plant glucans.</title>
        <authorList>
            <consortium name="NISC Comparative Sequencing Program"/>
            <person name="Wegmann U."/>
            <person name="Louis P."/>
            <person name="Goesmann A."/>
            <person name="Henrissat B."/>
            <person name="Duncan S.H."/>
            <person name="Flint H.J."/>
        </authorList>
    </citation>
    <scope>NUCLEOTIDE SEQUENCE</scope>
    <source>
        <strain evidence="2">CCM 8490</strain>
    </source>
</reference>
<reference evidence="3 4" key="2">
    <citation type="submission" date="2018-09" db="EMBL/GenBank/DDBJ databases">
        <title>Genomic Encyclopedia of Archaeal and Bacterial Type Strains, Phase II (KMG-II): from individual species to whole genera.</title>
        <authorList>
            <person name="Goeker M."/>
        </authorList>
    </citation>
    <scope>NUCLEOTIDE SEQUENCE [LARGE SCALE GENOMIC DNA]</scope>
    <source>
        <strain evidence="3 4">DSM 27620</strain>
    </source>
</reference>
<dbReference type="EMBL" id="BMCW01000001">
    <property type="protein sequence ID" value="GGG48555.1"/>
    <property type="molecule type" value="Genomic_DNA"/>
</dbReference>
<gene>
    <name evidence="3" type="ORF">BXY58_0801</name>
    <name evidence="2" type="ORF">GCM10007332_07610</name>
</gene>
<dbReference type="Proteomes" id="UP000658202">
    <property type="component" value="Unassembled WGS sequence"/>
</dbReference>
<evidence type="ECO:0000313" key="2">
    <source>
        <dbReference type="EMBL" id="GGG48555.1"/>
    </source>
</evidence>
<feature type="signal peptide" evidence="1">
    <location>
        <begin position="1"/>
        <end position="24"/>
    </location>
</feature>
<reference evidence="2" key="4">
    <citation type="submission" date="2024-05" db="EMBL/GenBank/DDBJ databases">
        <authorList>
            <person name="Sun Q."/>
            <person name="Sedlacek I."/>
        </authorList>
    </citation>
    <scope>NUCLEOTIDE SEQUENCE</scope>
    <source>
        <strain evidence="2">CCM 8490</strain>
    </source>
</reference>
<evidence type="ECO:0000313" key="3">
    <source>
        <dbReference type="EMBL" id="RKE90206.1"/>
    </source>
</evidence>
<dbReference type="PROSITE" id="PS51257">
    <property type="entry name" value="PROKAR_LIPOPROTEIN"/>
    <property type="match status" value="1"/>
</dbReference>